<protein>
    <submittedName>
        <fullName evidence="2">DUF4331 family protein</fullName>
    </submittedName>
</protein>
<dbReference type="RefSeq" id="WP_272792368.1">
    <property type="nucleotide sequence ID" value="NZ_CP116221.1"/>
</dbReference>
<reference evidence="2 3" key="1">
    <citation type="submission" date="2023-01" db="EMBL/GenBank/DDBJ databases">
        <title>Psychroserpens ponticola sp. nov., isolated from seawater.</title>
        <authorList>
            <person name="Kristyanto S."/>
            <person name="Jung J."/>
            <person name="Kim J.M."/>
            <person name="Jeon C.O."/>
        </authorList>
    </citation>
    <scope>NUCLEOTIDE SEQUENCE [LARGE SCALE GENOMIC DNA]</scope>
    <source>
        <strain evidence="2 3">MSW6</strain>
    </source>
</reference>
<name>A0ABY7RV67_9FLAO</name>
<sequence length="230" mass="24324">MKKSKILIGTAIIAIAGYFAISADHIDAPAVAGGTSDITDIYGFQGQDTNTIVFVANVQGLISPANTSSAAFDENVLFEFNIDNNGDAVADLVIQATARDGKMYFFGPTAPSQTGLNSSIVTTATTNAVAITNYGDDAIIESNNDMRFFAGPRDDPFFMDFVRYTQIVTPGDDDNDGMEEGAFLPEGTGDGFASDTFAGTNVLSIVVELPKAMVGSGDSVNLWVESKRKQ</sequence>
<keyword evidence="3" id="KW-1185">Reference proteome</keyword>
<dbReference type="Proteomes" id="UP001202717">
    <property type="component" value="Chromosome"/>
</dbReference>
<proteinExistence type="predicted"/>
<feature type="signal peptide" evidence="1">
    <location>
        <begin position="1"/>
        <end position="22"/>
    </location>
</feature>
<dbReference type="InterPro" id="IPR025566">
    <property type="entry name" value="DUF4331"/>
</dbReference>
<evidence type="ECO:0000313" key="3">
    <source>
        <dbReference type="Proteomes" id="UP001202717"/>
    </source>
</evidence>
<evidence type="ECO:0000313" key="2">
    <source>
        <dbReference type="EMBL" id="WCO00718.1"/>
    </source>
</evidence>
<dbReference type="Pfam" id="PF14224">
    <property type="entry name" value="DUF4331"/>
    <property type="match status" value="2"/>
</dbReference>
<organism evidence="2 3">
    <name type="scientific">Psychroserpens ponticola</name>
    <dbReference type="NCBI Taxonomy" id="2932268"/>
    <lineage>
        <taxon>Bacteria</taxon>
        <taxon>Pseudomonadati</taxon>
        <taxon>Bacteroidota</taxon>
        <taxon>Flavobacteriia</taxon>
        <taxon>Flavobacteriales</taxon>
        <taxon>Flavobacteriaceae</taxon>
        <taxon>Psychroserpens</taxon>
    </lineage>
</organism>
<gene>
    <name evidence="2" type="ORF">MUN68_011640</name>
</gene>
<feature type="chain" id="PRO_5046841074" evidence="1">
    <location>
        <begin position="23"/>
        <end position="230"/>
    </location>
</feature>
<dbReference type="EMBL" id="CP116221">
    <property type="protein sequence ID" value="WCO00718.1"/>
    <property type="molecule type" value="Genomic_DNA"/>
</dbReference>
<keyword evidence="1" id="KW-0732">Signal</keyword>
<accession>A0ABY7RV67</accession>
<evidence type="ECO:0000256" key="1">
    <source>
        <dbReference type="SAM" id="SignalP"/>
    </source>
</evidence>